<name>A0A5K7X1Y3_9BACT</name>
<dbReference type="KEGG" id="lpav:PLANPX_0276"/>
<evidence type="ECO:0000313" key="1">
    <source>
        <dbReference type="EMBL" id="BBO30664.1"/>
    </source>
</evidence>
<protein>
    <submittedName>
        <fullName evidence="1">Uncharacterized protein</fullName>
    </submittedName>
</protein>
<reference evidence="2" key="1">
    <citation type="submission" date="2019-10" db="EMBL/GenBank/DDBJ databases">
        <title>Lacipirellula parvula gen. nov., sp. nov., representing a lineage of planctomycetes widespread in freshwater anoxic habitats, and description of the family Lacipirellulaceae.</title>
        <authorList>
            <person name="Dedysh S.N."/>
            <person name="Kulichevskaya I.S."/>
            <person name="Beletsky A.V."/>
            <person name="Rakitin A.L."/>
            <person name="Mardanov A.V."/>
            <person name="Ivanova A.A."/>
            <person name="Saltykova V.X."/>
            <person name="Rijpstra W.I.C."/>
            <person name="Sinninghe Damste J.S."/>
            <person name="Ravin N.V."/>
        </authorList>
    </citation>
    <scope>NUCLEOTIDE SEQUENCE [LARGE SCALE GENOMIC DNA]</scope>
    <source>
        <strain evidence="2">PX69</strain>
    </source>
</reference>
<organism evidence="1 2">
    <name type="scientific">Lacipirellula parvula</name>
    <dbReference type="NCBI Taxonomy" id="2650471"/>
    <lineage>
        <taxon>Bacteria</taxon>
        <taxon>Pseudomonadati</taxon>
        <taxon>Planctomycetota</taxon>
        <taxon>Planctomycetia</taxon>
        <taxon>Pirellulales</taxon>
        <taxon>Lacipirellulaceae</taxon>
        <taxon>Lacipirellula</taxon>
    </lineage>
</organism>
<evidence type="ECO:0000313" key="2">
    <source>
        <dbReference type="Proteomes" id="UP000326837"/>
    </source>
</evidence>
<accession>A0A5K7X1Y3</accession>
<dbReference type="AlphaFoldDB" id="A0A5K7X1Y3"/>
<dbReference type="Proteomes" id="UP000326837">
    <property type="component" value="Chromosome"/>
</dbReference>
<proteinExistence type="predicted"/>
<sequence length="187" mass="20431">MADESPNAFIESLAVDGRRLRVEFLQLGDRIGHRVLAVHADGSKAVLLASQELASGEESPEAPALQSVHVQPLVDRAGELAALVGMSGANHWSFIVEPDAEAKAPRLIFDAACRIKRAGLVRMVSRYARAAEAVRAERFRFELLPLSDQSIAPRIEESDAEIAIIREITPGDVAPTTVRWRYAIELV</sequence>
<gene>
    <name evidence="1" type="ORF">PLANPX_0276</name>
</gene>
<dbReference type="EMBL" id="AP021861">
    <property type="protein sequence ID" value="BBO30664.1"/>
    <property type="molecule type" value="Genomic_DNA"/>
</dbReference>
<dbReference type="RefSeq" id="WP_152096965.1">
    <property type="nucleotide sequence ID" value="NZ_AP021861.1"/>
</dbReference>
<keyword evidence="2" id="KW-1185">Reference proteome</keyword>